<sequence length="148" mass="15385">MTAADVPAARRRQLPVRLLLVAGVVLVAVGVLAVAGLQGSLVYYRTTSELVADPELPGQRVRLGGLVVAGTVETTAEGVRFELTDGVQDVPVVNTGQPRGVFQEGQGAVVEGILGTDGVFRSDVLLVRHDNEYRAPADGTGRPAEDGG</sequence>
<comment type="caution">
    <text evidence="12">The sequence shown here is derived from an EMBL/GenBank/DDBJ whole genome shotgun (WGS) entry which is preliminary data.</text>
</comment>
<evidence type="ECO:0000256" key="7">
    <source>
        <dbReference type="ARBA" id="ARBA00022989"/>
    </source>
</evidence>
<dbReference type="GO" id="GO:0017004">
    <property type="term" value="P:cytochrome complex assembly"/>
    <property type="evidence" value="ECO:0007669"/>
    <property type="project" value="UniProtKB-KW"/>
</dbReference>
<evidence type="ECO:0000256" key="6">
    <source>
        <dbReference type="ARBA" id="ARBA00022968"/>
    </source>
</evidence>
<feature type="transmembrane region" description="Helical" evidence="11">
    <location>
        <begin position="18"/>
        <end position="44"/>
    </location>
</feature>
<dbReference type="RefSeq" id="WP_170182382.1">
    <property type="nucleotide sequence ID" value="NZ_VFQE01000001.1"/>
</dbReference>
<dbReference type="Pfam" id="PF03100">
    <property type="entry name" value="CcmE"/>
    <property type="match status" value="1"/>
</dbReference>
<evidence type="ECO:0000256" key="2">
    <source>
        <dbReference type="ARBA" id="ARBA00022617"/>
    </source>
</evidence>
<feature type="binding site" description="axial binding residue" evidence="10">
    <location>
        <position position="133"/>
    </location>
    <ligand>
        <name>heme</name>
        <dbReference type="ChEBI" id="CHEBI:30413"/>
    </ligand>
    <ligandPart>
        <name>Fe</name>
        <dbReference type="ChEBI" id="CHEBI:18248"/>
    </ligandPart>
</feature>
<dbReference type="GO" id="GO:0005886">
    <property type="term" value="C:plasma membrane"/>
    <property type="evidence" value="ECO:0007669"/>
    <property type="project" value="InterPro"/>
</dbReference>
<dbReference type="EMBL" id="VFQE01000001">
    <property type="protein sequence ID" value="TQN42546.1"/>
    <property type="molecule type" value="Genomic_DNA"/>
</dbReference>
<dbReference type="AlphaFoldDB" id="A0A543PER0"/>
<feature type="binding site" description="covalent" evidence="10">
    <location>
        <position position="129"/>
    </location>
    <ligand>
        <name>heme</name>
        <dbReference type="ChEBI" id="CHEBI:30413"/>
    </ligand>
</feature>
<evidence type="ECO:0000256" key="5">
    <source>
        <dbReference type="ARBA" id="ARBA00022748"/>
    </source>
</evidence>
<dbReference type="GO" id="GO:0020037">
    <property type="term" value="F:heme binding"/>
    <property type="evidence" value="ECO:0007669"/>
    <property type="project" value="InterPro"/>
</dbReference>
<dbReference type="PANTHER" id="PTHR34128">
    <property type="entry name" value="CYTOCHROME C-TYPE BIOGENESIS PROTEIN CCME HOMOLOG, MITOCHONDRIAL"/>
    <property type="match status" value="1"/>
</dbReference>
<evidence type="ECO:0000313" key="12">
    <source>
        <dbReference type="EMBL" id="TQN42546.1"/>
    </source>
</evidence>
<dbReference type="GO" id="GO:0017003">
    <property type="term" value="P:protein-heme linkage"/>
    <property type="evidence" value="ECO:0007669"/>
    <property type="project" value="InterPro"/>
</dbReference>
<keyword evidence="9 11" id="KW-0472">Membrane</keyword>
<comment type="subcellular location">
    <subcellularLocation>
        <location evidence="1">Membrane</location>
    </subcellularLocation>
</comment>
<keyword evidence="7 11" id="KW-1133">Transmembrane helix</keyword>
<reference evidence="12 13" key="1">
    <citation type="submission" date="2019-06" db="EMBL/GenBank/DDBJ databases">
        <title>Sequencing the genomes of 1000 actinobacteria strains.</title>
        <authorList>
            <person name="Klenk H.-P."/>
        </authorList>
    </citation>
    <scope>NUCLEOTIDE SEQUENCE [LARGE SCALE GENOMIC DNA]</scope>
    <source>
        <strain evidence="12 13">DSM 46837</strain>
    </source>
</reference>
<dbReference type="PANTHER" id="PTHR34128:SF2">
    <property type="entry name" value="CYTOCHROME C-TYPE BIOGENESIS PROTEIN CCME HOMOLOG, MITOCHONDRIAL"/>
    <property type="match status" value="1"/>
</dbReference>
<dbReference type="InterPro" id="IPR004329">
    <property type="entry name" value="CcmE"/>
</dbReference>
<keyword evidence="8 10" id="KW-0408">Iron</keyword>
<proteinExistence type="predicted"/>
<organism evidence="12 13">
    <name type="scientific">Blastococcus colisei</name>
    <dbReference type="NCBI Taxonomy" id="1564162"/>
    <lineage>
        <taxon>Bacteria</taxon>
        <taxon>Bacillati</taxon>
        <taxon>Actinomycetota</taxon>
        <taxon>Actinomycetes</taxon>
        <taxon>Geodermatophilales</taxon>
        <taxon>Geodermatophilaceae</taxon>
        <taxon>Blastococcus</taxon>
    </lineage>
</organism>
<keyword evidence="4 10" id="KW-0479">Metal-binding</keyword>
<evidence type="ECO:0000256" key="10">
    <source>
        <dbReference type="PIRSR" id="PIRSR604329-50"/>
    </source>
</evidence>
<dbReference type="Gene3D" id="2.40.50.140">
    <property type="entry name" value="Nucleic acid-binding proteins"/>
    <property type="match status" value="1"/>
</dbReference>
<name>A0A543PER0_9ACTN</name>
<keyword evidence="3 11" id="KW-0812">Transmembrane</keyword>
<evidence type="ECO:0000256" key="8">
    <source>
        <dbReference type="ARBA" id="ARBA00023004"/>
    </source>
</evidence>
<protein>
    <submittedName>
        <fullName evidence="12">Cytochrome c-type biogenesis protein CcmE</fullName>
    </submittedName>
</protein>
<keyword evidence="13" id="KW-1185">Reference proteome</keyword>
<accession>A0A543PER0</accession>
<keyword evidence="5" id="KW-0201">Cytochrome c-type biogenesis</keyword>
<evidence type="ECO:0000256" key="3">
    <source>
        <dbReference type="ARBA" id="ARBA00022692"/>
    </source>
</evidence>
<dbReference type="InterPro" id="IPR036127">
    <property type="entry name" value="CcmE-like_sf"/>
</dbReference>
<evidence type="ECO:0000256" key="11">
    <source>
        <dbReference type="SAM" id="Phobius"/>
    </source>
</evidence>
<dbReference type="InterPro" id="IPR012340">
    <property type="entry name" value="NA-bd_OB-fold"/>
</dbReference>
<evidence type="ECO:0000256" key="9">
    <source>
        <dbReference type="ARBA" id="ARBA00023136"/>
    </source>
</evidence>
<dbReference type="Proteomes" id="UP000319865">
    <property type="component" value="Unassembled WGS sequence"/>
</dbReference>
<evidence type="ECO:0000313" key="13">
    <source>
        <dbReference type="Proteomes" id="UP000319865"/>
    </source>
</evidence>
<evidence type="ECO:0000256" key="4">
    <source>
        <dbReference type="ARBA" id="ARBA00022723"/>
    </source>
</evidence>
<evidence type="ECO:0000256" key="1">
    <source>
        <dbReference type="ARBA" id="ARBA00004370"/>
    </source>
</evidence>
<dbReference type="SUPFAM" id="SSF82093">
    <property type="entry name" value="Heme chaperone CcmE"/>
    <property type="match status" value="1"/>
</dbReference>
<dbReference type="GO" id="GO:0046872">
    <property type="term" value="F:metal ion binding"/>
    <property type="evidence" value="ECO:0007669"/>
    <property type="project" value="UniProtKB-KW"/>
</dbReference>
<gene>
    <name evidence="12" type="ORF">FHU33_1950</name>
</gene>
<keyword evidence="6" id="KW-0735">Signal-anchor</keyword>
<keyword evidence="2 10" id="KW-0349">Heme</keyword>